<dbReference type="AlphaFoldDB" id="A0AAE3F1V8"/>
<dbReference type="Proteomes" id="UP001199915">
    <property type="component" value="Unassembled WGS sequence"/>
</dbReference>
<keyword evidence="1" id="KW-0812">Transmembrane</keyword>
<dbReference type="InterPro" id="IPR008966">
    <property type="entry name" value="Adhesion_dom_sf"/>
</dbReference>
<organism evidence="2 3">
    <name type="scientific">Fusicatenibacter saccharivorans</name>
    <dbReference type="NCBI Taxonomy" id="1150298"/>
    <lineage>
        <taxon>Bacteria</taxon>
        <taxon>Bacillati</taxon>
        <taxon>Bacillota</taxon>
        <taxon>Clostridia</taxon>
        <taxon>Lachnospirales</taxon>
        <taxon>Lachnospiraceae</taxon>
        <taxon>Fusicatenibacter</taxon>
    </lineage>
</organism>
<name>A0AAE3F1V8_9FIRM</name>
<comment type="caution">
    <text evidence="2">The sequence shown here is derived from an EMBL/GenBank/DDBJ whole genome shotgun (WGS) entry which is preliminary data.</text>
</comment>
<feature type="transmembrane region" description="Helical" evidence="1">
    <location>
        <begin position="21"/>
        <end position="41"/>
    </location>
</feature>
<reference evidence="2" key="1">
    <citation type="submission" date="2022-01" db="EMBL/GenBank/DDBJ databases">
        <title>Collection of gut derived symbiotic bacterial strains cultured from healthy donors.</title>
        <authorList>
            <person name="Lin H."/>
            <person name="Kohout C."/>
            <person name="Waligurski E."/>
            <person name="Pamer E.G."/>
        </authorList>
    </citation>
    <scope>NUCLEOTIDE SEQUENCE</scope>
    <source>
        <strain evidence="2">DFI.5.49</strain>
    </source>
</reference>
<protein>
    <submittedName>
        <fullName evidence="2">Uncharacterized protein</fullName>
    </submittedName>
</protein>
<keyword evidence="1" id="KW-1133">Transmembrane helix</keyword>
<dbReference type="EMBL" id="JAKNFS010000013">
    <property type="protein sequence ID" value="MCG4765898.1"/>
    <property type="molecule type" value="Genomic_DNA"/>
</dbReference>
<keyword evidence="1" id="KW-0472">Membrane</keyword>
<sequence>MREILDRYIRKFHRDHQKRRKAIALFVVLSLLVSGSVTWRLKSDGIAMTNEAFCGKEEHQHSEACYTEVLTCGLEETEGHHHSKEAGCYAEEKTLICTEKEHTHGDECYDEEGNLICLETEHTHDGTCYQTAEVLACDKPETEGHTHSESCYTKELTCGKEEHIHTAECYSDNQADVETAADWEKTLPADLGGGWAENVVKVAASQLGYAESTKNYQLSESDGTSHKGYTRYGAWYGNDYGDWSAMFVSLCLKYAGIPESAVPYAAGAYAWTMALNEKGLYHDKAYTAKAGDIVFLDKDEDGRAERVGVVEKTSEDGKQIKTIEGDCEKDGADVVAEMTYTADDEKIVGYGEMAVNPEAKEGEMAVAEGQPEENAEKESIAADDAVSEVEEAAEQEKKDGIAVQAVSGGLDITNRVTNVSFKKKNGDIYEDVDISDTEFTTGDQLQANFEVDEIPTKDVQDNDYKTYIELPQGMDASRFLGKEYDAYDGVIKSGKYHYEQDADGKWYIVLELDKNYVDGAGEQIHGSLKFDFQWNDDIVSDDGSKKTISIGSWTGEITVIKDITPEPEPQDKNYSLKKESGKFYYDESGNGYIDYDVELIVKNDDMQGSLTMKDALKAADFAYDGSSLQIVNADGVSLSGTFENLEADKTDIVIGKTGTEIPKGTYHIKYRVKSNKDLSACTSSEIENKIEIKDGEDTIESSKKSTISQKTVSKNGSLQQGADGEQYIEWTVSVNNGEIIKDIKNPTAFSDQIDENLTLVGDVTVIQYDVNGNIAGTYNASVNGNQISYDFPKGQHRYEIKYRTKASDSMQVPIGGTTVSNTAETTGDIAGKDTVNVVLPGHVTNKTFVRQNIQQVDGTWADILEWSTEISLDGSLNGYTYNDYTERSWYSGELNGKCLMKMTDQQLEGIKVYDKQGNEIPRNKYTAERYSRLDNGEEAGLFTISFSDVEGPVVIRYQTTVDLSKFAIGTGLYFRNHGELTDGEGHKDSDSAESTNLTCVSCWEQARFWQMHGRRRQTECRSRSSMEAEQRNLVCTAW</sequence>
<proteinExistence type="predicted"/>
<dbReference type="SUPFAM" id="SSF49401">
    <property type="entry name" value="Bacterial adhesins"/>
    <property type="match status" value="1"/>
</dbReference>
<accession>A0AAE3F1V8</accession>
<gene>
    <name evidence="2" type="ORF">L0N21_10315</name>
</gene>
<dbReference type="RefSeq" id="WP_238033274.1">
    <property type="nucleotide sequence ID" value="NZ_JAKNFS010000013.1"/>
</dbReference>
<evidence type="ECO:0000313" key="3">
    <source>
        <dbReference type="Proteomes" id="UP001199915"/>
    </source>
</evidence>
<evidence type="ECO:0000313" key="2">
    <source>
        <dbReference type="EMBL" id="MCG4765898.1"/>
    </source>
</evidence>
<evidence type="ECO:0000256" key="1">
    <source>
        <dbReference type="SAM" id="Phobius"/>
    </source>
</evidence>